<evidence type="ECO:0000313" key="2">
    <source>
        <dbReference type="Proteomes" id="UP000254621"/>
    </source>
</evidence>
<organism evidence="1 2">
    <name type="scientific">Weissella viridescens</name>
    <name type="common">Lactobacillus viridescens</name>
    <dbReference type="NCBI Taxonomy" id="1629"/>
    <lineage>
        <taxon>Bacteria</taxon>
        <taxon>Bacillati</taxon>
        <taxon>Bacillota</taxon>
        <taxon>Bacilli</taxon>
        <taxon>Lactobacillales</taxon>
        <taxon>Lactobacillaceae</taxon>
        <taxon>Weissella</taxon>
    </lineage>
</organism>
<name>A0A380NW79_WEIVI</name>
<dbReference type="EMBL" id="UHIV01000001">
    <property type="protein sequence ID" value="SUP52278.1"/>
    <property type="molecule type" value="Genomic_DNA"/>
</dbReference>
<evidence type="ECO:0000313" key="1">
    <source>
        <dbReference type="EMBL" id="SUP52278.1"/>
    </source>
</evidence>
<proteinExistence type="predicted"/>
<dbReference type="Proteomes" id="UP000254621">
    <property type="component" value="Unassembled WGS sequence"/>
</dbReference>
<protein>
    <submittedName>
        <fullName evidence="1">Uncharacterized protein</fullName>
    </submittedName>
</protein>
<gene>
    <name evidence="1" type="ORF">NCTC13645_00153</name>
</gene>
<sequence length="123" mass="13398">MKDTINLGNSVSVLVKGSHAIGAVAFGAPLIRTLIDVDNFFVNQKITTHVASSDTQGSLLRVQESMRSLTDSQAGLTPDRKQQMQRDWAETQPTALITNQVLPADMPNDVVISFIDDESKTDL</sequence>
<reference evidence="1 2" key="1">
    <citation type="submission" date="2018-06" db="EMBL/GenBank/DDBJ databases">
        <authorList>
            <consortium name="Pathogen Informatics"/>
            <person name="Doyle S."/>
        </authorList>
    </citation>
    <scope>NUCLEOTIDE SEQUENCE [LARGE SCALE GENOMIC DNA]</scope>
    <source>
        <strain evidence="1 2">NCTC13645</strain>
    </source>
</reference>
<dbReference type="AlphaFoldDB" id="A0A380NW79"/>
<accession>A0A380NW79</accession>